<comment type="caution">
    <text evidence="12">The sequence shown here is derived from an EMBL/GenBank/DDBJ whole genome shotgun (WGS) entry which is preliminary data.</text>
</comment>
<comment type="similarity">
    <text evidence="2">Belongs to the WD repeat HIR1 family.</text>
</comment>
<evidence type="ECO:0000256" key="8">
    <source>
        <dbReference type="ARBA" id="ARBA00023242"/>
    </source>
</evidence>
<accession>A0A3S5B3F1</accession>
<dbReference type="GO" id="GO:0006335">
    <property type="term" value="P:DNA replication-dependent chromatin assembly"/>
    <property type="evidence" value="ECO:0007669"/>
    <property type="project" value="InterPro"/>
</dbReference>
<dbReference type="GO" id="GO:0033186">
    <property type="term" value="C:CAF-1 complex"/>
    <property type="evidence" value="ECO:0007669"/>
    <property type="project" value="TreeGrafter"/>
</dbReference>
<keyword evidence="7" id="KW-0234">DNA repair</keyword>
<dbReference type="InterPro" id="IPR015943">
    <property type="entry name" value="WD40/YVTN_repeat-like_dom_sf"/>
</dbReference>
<evidence type="ECO:0000256" key="3">
    <source>
        <dbReference type="ARBA" id="ARBA00022574"/>
    </source>
</evidence>
<feature type="domain" description="CAF1B/HIR1 beta-propeller" evidence="11">
    <location>
        <begin position="109"/>
        <end position="196"/>
    </location>
</feature>
<dbReference type="Pfam" id="PF24105">
    <property type="entry name" value="Beta-prop_CAF1B_HIR1"/>
    <property type="match status" value="1"/>
</dbReference>
<evidence type="ECO:0000256" key="2">
    <source>
        <dbReference type="ARBA" id="ARBA00007306"/>
    </source>
</evidence>
<feature type="repeat" description="WD" evidence="9">
    <location>
        <begin position="114"/>
        <end position="155"/>
    </location>
</feature>
<evidence type="ECO:0000313" key="12">
    <source>
        <dbReference type="EMBL" id="VEL12105.1"/>
    </source>
</evidence>
<evidence type="ECO:0000256" key="5">
    <source>
        <dbReference type="ARBA" id="ARBA00022763"/>
    </source>
</evidence>
<dbReference type="InterPro" id="IPR036322">
    <property type="entry name" value="WD40_repeat_dom_sf"/>
</dbReference>
<reference evidence="12" key="1">
    <citation type="submission" date="2018-11" db="EMBL/GenBank/DDBJ databases">
        <authorList>
            <consortium name="Pathogen Informatics"/>
        </authorList>
    </citation>
    <scope>NUCLEOTIDE SEQUENCE</scope>
</reference>
<dbReference type="InterPro" id="IPR055410">
    <property type="entry name" value="Beta-prop_CAF1B_HIR1"/>
</dbReference>
<dbReference type="GO" id="GO:0006281">
    <property type="term" value="P:DNA repair"/>
    <property type="evidence" value="ECO:0007669"/>
    <property type="project" value="UniProtKB-KW"/>
</dbReference>
<organism evidence="12 13">
    <name type="scientific">Protopolystoma xenopodis</name>
    <dbReference type="NCBI Taxonomy" id="117903"/>
    <lineage>
        <taxon>Eukaryota</taxon>
        <taxon>Metazoa</taxon>
        <taxon>Spiralia</taxon>
        <taxon>Lophotrochozoa</taxon>
        <taxon>Platyhelminthes</taxon>
        <taxon>Monogenea</taxon>
        <taxon>Polyopisthocotylea</taxon>
        <taxon>Polystomatidea</taxon>
        <taxon>Polystomatidae</taxon>
        <taxon>Protopolystoma</taxon>
    </lineage>
</organism>
<dbReference type="OrthoDB" id="71227at2759"/>
<evidence type="ECO:0000313" key="13">
    <source>
        <dbReference type="Proteomes" id="UP000784294"/>
    </source>
</evidence>
<proteinExistence type="inferred from homology"/>
<evidence type="ECO:0000256" key="4">
    <source>
        <dbReference type="ARBA" id="ARBA00022737"/>
    </source>
</evidence>
<dbReference type="GO" id="GO:0005634">
    <property type="term" value="C:nucleus"/>
    <property type="evidence" value="ECO:0007669"/>
    <property type="project" value="UniProtKB-SubCell"/>
</dbReference>
<dbReference type="InterPro" id="IPR045145">
    <property type="entry name" value="PTHR15271"/>
</dbReference>
<sequence>MEDIYDICWSPDSRALLSGSVDHSAIIWTLEFTNSSGQTNISQIGSGNSNNISGQVEAPPRPHSQAEQKCVETKIEPARLAIAAAAAPAALVASVTAHSPASLLSQANVKTLILRDHKHYVQGVAWDPLGLYVATLGSDRSCRVYRAGTANCLAHIAKVDKQRLFQDDSWKSFFRRLSFSPDGLILACPSGNLESAPFAGISADPTYPCAGPNDLGLLTTSSGPSLVSISTNIAGVMSDNAGQQVSALPQHAAHLFLRVNFSRPVVSLPSGSKPVVAVRFCPQPFTLRPLASRLFDLPYRWLFCLVLEDSLLFYDTQQLAPFAQVGFPYNCFYKV</sequence>
<dbReference type="Pfam" id="PF00400">
    <property type="entry name" value="WD40"/>
    <property type="match status" value="1"/>
</dbReference>
<feature type="region of interest" description="Disordered" evidence="10">
    <location>
        <begin position="41"/>
        <end position="63"/>
    </location>
</feature>
<keyword evidence="6" id="KW-0156">Chromatin regulator</keyword>
<dbReference type="Proteomes" id="UP000784294">
    <property type="component" value="Unassembled WGS sequence"/>
</dbReference>
<dbReference type="SUPFAM" id="SSF50978">
    <property type="entry name" value="WD40 repeat-like"/>
    <property type="match status" value="1"/>
</dbReference>
<protein>
    <recommendedName>
        <fullName evidence="11">CAF1B/HIR1 beta-propeller domain-containing protein</fullName>
    </recommendedName>
</protein>
<dbReference type="PANTHER" id="PTHR15271">
    <property type="entry name" value="CHROMATIN ASSEMBLY FACTOR 1 SUBUNIT B"/>
    <property type="match status" value="1"/>
</dbReference>
<keyword evidence="5" id="KW-0227">DNA damage</keyword>
<keyword evidence="4" id="KW-0677">Repeat</keyword>
<dbReference type="InterPro" id="IPR001680">
    <property type="entry name" value="WD40_rpt"/>
</dbReference>
<evidence type="ECO:0000256" key="6">
    <source>
        <dbReference type="ARBA" id="ARBA00022853"/>
    </source>
</evidence>
<keyword evidence="13" id="KW-1185">Reference proteome</keyword>
<dbReference type="SMART" id="SM00320">
    <property type="entry name" value="WD40"/>
    <property type="match status" value="2"/>
</dbReference>
<dbReference type="PROSITE" id="PS50294">
    <property type="entry name" value="WD_REPEATS_REGION"/>
    <property type="match status" value="1"/>
</dbReference>
<dbReference type="AlphaFoldDB" id="A0A3S5B3F1"/>
<evidence type="ECO:0000256" key="10">
    <source>
        <dbReference type="SAM" id="MobiDB-lite"/>
    </source>
</evidence>
<gene>
    <name evidence="12" type="ORF">PXEA_LOCUS5545</name>
</gene>
<evidence type="ECO:0000256" key="7">
    <source>
        <dbReference type="ARBA" id="ARBA00023204"/>
    </source>
</evidence>
<evidence type="ECO:0000256" key="1">
    <source>
        <dbReference type="ARBA" id="ARBA00004123"/>
    </source>
</evidence>
<keyword evidence="8" id="KW-0539">Nucleus</keyword>
<comment type="subcellular location">
    <subcellularLocation>
        <location evidence="1">Nucleus</location>
    </subcellularLocation>
</comment>
<dbReference type="GO" id="GO:0006334">
    <property type="term" value="P:nucleosome assembly"/>
    <property type="evidence" value="ECO:0007669"/>
    <property type="project" value="TreeGrafter"/>
</dbReference>
<feature type="compositionally biased region" description="Low complexity" evidence="10">
    <location>
        <begin position="41"/>
        <end position="55"/>
    </location>
</feature>
<dbReference type="Gene3D" id="2.130.10.10">
    <property type="entry name" value="YVTN repeat-like/Quinoprotein amine dehydrogenase"/>
    <property type="match status" value="2"/>
</dbReference>
<keyword evidence="3 9" id="KW-0853">WD repeat</keyword>
<dbReference type="PROSITE" id="PS50082">
    <property type="entry name" value="WD_REPEATS_2"/>
    <property type="match status" value="2"/>
</dbReference>
<evidence type="ECO:0000256" key="9">
    <source>
        <dbReference type="PROSITE-ProRule" id="PRU00221"/>
    </source>
</evidence>
<dbReference type="PANTHER" id="PTHR15271:SF4">
    <property type="entry name" value="CHROMATIN ASSEMBLY FACTOR 1 SUBUNIT B"/>
    <property type="match status" value="1"/>
</dbReference>
<dbReference type="EMBL" id="CAAALY010013788">
    <property type="protein sequence ID" value="VEL12105.1"/>
    <property type="molecule type" value="Genomic_DNA"/>
</dbReference>
<evidence type="ECO:0000259" key="11">
    <source>
        <dbReference type="Pfam" id="PF24105"/>
    </source>
</evidence>
<feature type="repeat" description="WD" evidence="9">
    <location>
        <begin position="1"/>
        <end position="31"/>
    </location>
</feature>
<name>A0A3S5B3F1_9PLAT</name>